<protein>
    <recommendedName>
        <fullName evidence="3">Head-tail adaptor protein</fullName>
    </recommendedName>
</protein>
<reference evidence="1 2" key="1">
    <citation type="submission" date="2017-09" db="EMBL/GenBank/DDBJ databases">
        <authorList>
            <person name="Lee N."/>
            <person name="Cho B.-K."/>
        </authorList>
    </citation>
    <scope>NUCLEOTIDE SEQUENCE [LARGE SCALE GENOMIC DNA]</scope>
    <source>
        <strain evidence="1 2">ATCC 13740</strain>
    </source>
</reference>
<accession>A0A5J6HYI4</accession>
<organism evidence="1 2">
    <name type="scientific">Streptomyces coeruleorubidus</name>
    <dbReference type="NCBI Taxonomy" id="116188"/>
    <lineage>
        <taxon>Bacteria</taxon>
        <taxon>Bacillati</taxon>
        <taxon>Actinomycetota</taxon>
        <taxon>Actinomycetes</taxon>
        <taxon>Kitasatosporales</taxon>
        <taxon>Streptomycetaceae</taxon>
        <taxon>Streptomyces</taxon>
    </lineage>
</organism>
<proteinExistence type="predicted"/>
<sequence>MSLFFHQQFVRVRAPLVEDRYHNKKRDWGNAERITITGVNIQPAGVPVRSEEDTDDRQTTVTAWNLQTPEGRDLDLLETDRIEVDGMTLEVEGKVGRWPDPFGPGVHHVEARLKEVD</sequence>
<name>A0A5J6HYI4_STRC4</name>
<dbReference type="EMBL" id="CP023694">
    <property type="protein sequence ID" value="QEV23954.1"/>
    <property type="molecule type" value="Genomic_DNA"/>
</dbReference>
<evidence type="ECO:0008006" key="3">
    <source>
        <dbReference type="Google" id="ProtNLM"/>
    </source>
</evidence>
<dbReference type="AlphaFoldDB" id="A0A5J6HYI4"/>
<evidence type="ECO:0000313" key="1">
    <source>
        <dbReference type="EMBL" id="QEV23954.1"/>
    </source>
</evidence>
<dbReference type="GeneID" id="91415871"/>
<dbReference type="Proteomes" id="UP000326598">
    <property type="component" value="Chromosome"/>
</dbReference>
<gene>
    <name evidence="1" type="ORF">CP976_07200</name>
</gene>
<dbReference type="KEGG" id="scoe:CP976_07200"/>
<dbReference type="RefSeq" id="WP_150479573.1">
    <property type="nucleotide sequence ID" value="NZ_BMTB01000010.1"/>
</dbReference>
<evidence type="ECO:0000313" key="2">
    <source>
        <dbReference type="Proteomes" id="UP000326598"/>
    </source>
</evidence>